<gene>
    <name evidence="3" type="ORF">NLI96_g7090</name>
</gene>
<feature type="region of interest" description="Disordered" evidence="2">
    <location>
        <begin position="528"/>
        <end position="560"/>
    </location>
</feature>
<evidence type="ECO:0000313" key="3">
    <source>
        <dbReference type="EMBL" id="KAJ3482272.1"/>
    </source>
</evidence>
<dbReference type="GO" id="GO:0005968">
    <property type="term" value="C:Rab-protein geranylgeranyltransferase complex"/>
    <property type="evidence" value="ECO:0007669"/>
    <property type="project" value="TreeGrafter"/>
</dbReference>
<dbReference type="GO" id="GO:0005092">
    <property type="term" value="F:GDP-dissociation inhibitor activity"/>
    <property type="evidence" value="ECO:0007669"/>
    <property type="project" value="InterPro"/>
</dbReference>
<keyword evidence="4" id="KW-1185">Reference proteome</keyword>
<sequence length="560" mass="61272">MNSDVVVLGTGLLQSIVAAALSKAGFEVIHIDNNQYYGGEDASLSVDELLEWAKVHDTTSVQLDHNLCPTAAQQRVHSISFSPDLPPKSRQYSISLAPTIIPSVGPLIDSLIASGVARYGGFKLLERVAIFDGPGNVQMVPSGKEDIFKSKELSLVNKRRLMRFLLFAGGEFEGKPEIQGREASPFLPFLRDVFSLDEKSSRAITYALAFCTSATDQTLPALQRLRRYIRSAGRYGSSPFLVGHYGGLGELSQGFCRTAAVSGGIYVLGRGVTSFQRLEEQPVTPPTSDSDHPPFDNQRPVWNLSLQEFEQDVRCSVIVSSLDRLPHDETLPLGVTPTDVTKYSFARGIVIIDTPIRFRPASQTPVDARSAGAVDVEDHDQQTATDVVDTALVVFPPSSVEGGSTVTSVSVLITGEASLSSPKNSWILHFSLPIPGERGEKSASDLLQPYLDAILTLTTPTTHEMPISPLFTMFYFENRTRIDTKEQGQDSVIIADSFSSFFPEVSDQIAIDAERCFWQVVEKLKGLGRKPKRKSQSGEEEGDNVDFLWPPLNTVANDDD</sequence>
<dbReference type="PANTHER" id="PTHR11787:SF4">
    <property type="entry name" value="CHM, RAB ESCORT PROTEIN 1"/>
    <property type="match status" value="1"/>
</dbReference>
<comment type="caution">
    <text evidence="3">The sequence shown here is derived from an EMBL/GenBank/DDBJ whole genome shotgun (WGS) entry which is preliminary data.</text>
</comment>
<dbReference type="GO" id="GO:0005829">
    <property type="term" value="C:cytosol"/>
    <property type="evidence" value="ECO:0007669"/>
    <property type="project" value="TreeGrafter"/>
</dbReference>
<dbReference type="GO" id="GO:0016192">
    <property type="term" value="P:vesicle-mediated transport"/>
    <property type="evidence" value="ECO:0007669"/>
    <property type="project" value="TreeGrafter"/>
</dbReference>
<dbReference type="InterPro" id="IPR036188">
    <property type="entry name" value="FAD/NAD-bd_sf"/>
</dbReference>
<organism evidence="3 4">
    <name type="scientific">Meripilus lineatus</name>
    <dbReference type="NCBI Taxonomy" id="2056292"/>
    <lineage>
        <taxon>Eukaryota</taxon>
        <taxon>Fungi</taxon>
        <taxon>Dikarya</taxon>
        <taxon>Basidiomycota</taxon>
        <taxon>Agaricomycotina</taxon>
        <taxon>Agaricomycetes</taxon>
        <taxon>Polyporales</taxon>
        <taxon>Meripilaceae</taxon>
        <taxon>Meripilus</taxon>
    </lineage>
</organism>
<name>A0AAD5YCD1_9APHY</name>
<dbReference type="Pfam" id="PF00996">
    <property type="entry name" value="GDI"/>
    <property type="match status" value="1"/>
</dbReference>
<dbReference type="AlphaFoldDB" id="A0AAD5YCD1"/>
<evidence type="ECO:0000256" key="2">
    <source>
        <dbReference type="SAM" id="MobiDB-lite"/>
    </source>
</evidence>
<dbReference type="Proteomes" id="UP001212997">
    <property type="component" value="Unassembled WGS sequence"/>
</dbReference>
<accession>A0AAD5YCD1</accession>
<evidence type="ECO:0000256" key="1">
    <source>
        <dbReference type="ARBA" id="ARBA00005593"/>
    </source>
</evidence>
<reference evidence="3" key="1">
    <citation type="submission" date="2022-07" db="EMBL/GenBank/DDBJ databases">
        <title>Genome Sequence of Physisporinus lineatus.</title>
        <authorList>
            <person name="Buettner E."/>
        </authorList>
    </citation>
    <scope>NUCLEOTIDE SEQUENCE</scope>
    <source>
        <strain evidence="3">VT162</strain>
    </source>
</reference>
<evidence type="ECO:0008006" key="5">
    <source>
        <dbReference type="Google" id="ProtNLM"/>
    </source>
</evidence>
<dbReference type="EMBL" id="JANAWD010000281">
    <property type="protein sequence ID" value="KAJ3482272.1"/>
    <property type="molecule type" value="Genomic_DNA"/>
</dbReference>
<dbReference type="SUPFAM" id="SSF51905">
    <property type="entry name" value="FAD/NAD(P)-binding domain"/>
    <property type="match status" value="1"/>
</dbReference>
<dbReference type="Gene3D" id="3.30.519.10">
    <property type="entry name" value="Guanine Nucleotide Dissociation Inhibitor, domain 2"/>
    <property type="match status" value="1"/>
</dbReference>
<dbReference type="Gene3D" id="3.50.50.60">
    <property type="entry name" value="FAD/NAD(P)-binding domain"/>
    <property type="match status" value="1"/>
</dbReference>
<dbReference type="GO" id="GO:0007264">
    <property type="term" value="P:small GTPase-mediated signal transduction"/>
    <property type="evidence" value="ECO:0007669"/>
    <property type="project" value="InterPro"/>
</dbReference>
<dbReference type="Gene3D" id="1.10.405.10">
    <property type="entry name" value="Guanine Nucleotide Dissociation Inhibitor, domain 1"/>
    <property type="match status" value="1"/>
</dbReference>
<evidence type="ECO:0000313" key="4">
    <source>
        <dbReference type="Proteomes" id="UP001212997"/>
    </source>
</evidence>
<comment type="similarity">
    <text evidence="1">Belongs to the Rab GDI family.</text>
</comment>
<protein>
    <recommendedName>
        <fullName evidence="5">Rab proteins geranylgeranyltransferase</fullName>
    </recommendedName>
</protein>
<dbReference type="GO" id="GO:0005634">
    <property type="term" value="C:nucleus"/>
    <property type="evidence" value="ECO:0007669"/>
    <property type="project" value="TreeGrafter"/>
</dbReference>
<proteinExistence type="inferred from homology"/>
<dbReference type="PANTHER" id="PTHR11787">
    <property type="entry name" value="RAB GDP-DISSOCIATION INHIBITOR"/>
    <property type="match status" value="1"/>
</dbReference>
<dbReference type="PRINTS" id="PR00891">
    <property type="entry name" value="RABGDIREP"/>
</dbReference>
<dbReference type="InterPro" id="IPR018203">
    <property type="entry name" value="GDP_dissociation_inhibitor"/>
</dbReference>